<reference evidence="2 3" key="1">
    <citation type="journal article" date="2015" name="Sci. Rep.">
        <title>Chromosome-level genome map provides insights into diverse defense mechanisms in the medicinal fungus Ganoderma sinense.</title>
        <authorList>
            <person name="Zhu Y."/>
            <person name="Xu J."/>
            <person name="Sun C."/>
            <person name="Zhou S."/>
            <person name="Xu H."/>
            <person name="Nelson D.R."/>
            <person name="Qian J."/>
            <person name="Song J."/>
            <person name="Luo H."/>
            <person name="Xiang L."/>
            <person name="Li Y."/>
            <person name="Xu Z."/>
            <person name="Ji A."/>
            <person name="Wang L."/>
            <person name="Lu S."/>
            <person name="Hayward A."/>
            <person name="Sun W."/>
            <person name="Li X."/>
            <person name="Schwartz D.C."/>
            <person name="Wang Y."/>
            <person name="Chen S."/>
        </authorList>
    </citation>
    <scope>NUCLEOTIDE SEQUENCE [LARGE SCALE GENOMIC DNA]</scope>
    <source>
        <strain evidence="2 3">ZZ0214-1</strain>
    </source>
</reference>
<accession>A0A2G8RME9</accession>
<dbReference type="AlphaFoldDB" id="A0A2G8RME9"/>
<dbReference type="Proteomes" id="UP000230002">
    <property type="component" value="Unassembled WGS sequence"/>
</dbReference>
<feature type="compositionally biased region" description="Basic and acidic residues" evidence="1">
    <location>
        <begin position="91"/>
        <end position="101"/>
    </location>
</feature>
<evidence type="ECO:0000313" key="3">
    <source>
        <dbReference type="Proteomes" id="UP000230002"/>
    </source>
</evidence>
<proteinExistence type="predicted"/>
<feature type="region of interest" description="Disordered" evidence="1">
    <location>
        <begin position="79"/>
        <end position="101"/>
    </location>
</feature>
<gene>
    <name evidence="2" type="ORF">GSI_15373</name>
</gene>
<dbReference type="EMBL" id="AYKW01000069">
    <property type="protein sequence ID" value="PIL22680.1"/>
    <property type="molecule type" value="Genomic_DNA"/>
</dbReference>
<organism evidence="2 3">
    <name type="scientific">Ganoderma sinense ZZ0214-1</name>
    <dbReference type="NCBI Taxonomy" id="1077348"/>
    <lineage>
        <taxon>Eukaryota</taxon>
        <taxon>Fungi</taxon>
        <taxon>Dikarya</taxon>
        <taxon>Basidiomycota</taxon>
        <taxon>Agaricomycotina</taxon>
        <taxon>Agaricomycetes</taxon>
        <taxon>Polyporales</taxon>
        <taxon>Polyporaceae</taxon>
        <taxon>Ganoderma</taxon>
    </lineage>
</organism>
<evidence type="ECO:0000256" key="1">
    <source>
        <dbReference type="SAM" id="MobiDB-lite"/>
    </source>
</evidence>
<sequence length="101" mass="11047">MARLVELSGCTSRASCEGVTTVTPSVSADARCWEVGRRGGSRRRFETDAKLAVIRSSDRTQWFGDWWRALLRAGADAMRPGAQQGGEEEAVDCHCERSALS</sequence>
<protein>
    <submittedName>
        <fullName evidence="2">Uncharacterized protein</fullName>
    </submittedName>
</protein>
<comment type="caution">
    <text evidence="2">The sequence shown here is derived from an EMBL/GenBank/DDBJ whole genome shotgun (WGS) entry which is preliminary data.</text>
</comment>
<evidence type="ECO:0000313" key="2">
    <source>
        <dbReference type="EMBL" id="PIL22680.1"/>
    </source>
</evidence>
<keyword evidence="3" id="KW-1185">Reference proteome</keyword>
<name>A0A2G8RME9_9APHY</name>